<evidence type="ECO:0008006" key="3">
    <source>
        <dbReference type="Google" id="ProtNLM"/>
    </source>
</evidence>
<dbReference type="Gene3D" id="3.80.10.10">
    <property type="entry name" value="Ribonuclease Inhibitor"/>
    <property type="match status" value="1"/>
</dbReference>
<dbReference type="Proteomes" id="UP000620124">
    <property type="component" value="Unassembled WGS sequence"/>
</dbReference>
<dbReference type="SUPFAM" id="SSF52058">
    <property type="entry name" value="L domain-like"/>
    <property type="match status" value="1"/>
</dbReference>
<evidence type="ECO:0000313" key="1">
    <source>
        <dbReference type="EMBL" id="KAF7344073.1"/>
    </source>
</evidence>
<comment type="caution">
    <text evidence="1">The sequence shown here is derived from an EMBL/GenBank/DDBJ whole genome shotgun (WGS) entry which is preliminary data.</text>
</comment>
<proteinExistence type="predicted"/>
<dbReference type="OrthoDB" id="10323193at2759"/>
<sequence>MAVAISTANAQLEPRLPRDLERDIFEITALGWPSAIPRLILVAQRVQAWIEPFRYNVVLLTTMRRRRGFRILPIDSLLRTISTKPLITSSIKHLYVECATATELDALLAACPRVSTLVVDMVVPTLHIKSLASLQCLRHLTLDMKELCKIPVNDIADSVFGNATHLTLTGWFLVSDEPGICERLAHIPHLTHISLTSTRPSTVFETALSAVTRLQAIVFFPQYQQDVTTITPAVDDSRFVWVKMETMRDAGLDWLRRVGSVHEYWVVAEAFIAAKRADKVPPTRFYILETDTAHSWRI</sequence>
<keyword evidence="2" id="KW-1185">Reference proteome</keyword>
<name>A0A8H6XLW8_9AGAR</name>
<gene>
    <name evidence="1" type="ORF">MVEN_01696900</name>
</gene>
<protein>
    <recommendedName>
        <fullName evidence="3">F-box domain-containing protein</fullName>
    </recommendedName>
</protein>
<reference evidence="1" key="1">
    <citation type="submission" date="2020-05" db="EMBL/GenBank/DDBJ databases">
        <title>Mycena genomes resolve the evolution of fungal bioluminescence.</title>
        <authorList>
            <person name="Tsai I.J."/>
        </authorList>
    </citation>
    <scope>NUCLEOTIDE SEQUENCE</scope>
    <source>
        <strain evidence="1">CCC161011</strain>
    </source>
</reference>
<dbReference type="EMBL" id="JACAZI010000015">
    <property type="protein sequence ID" value="KAF7344073.1"/>
    <property type="molecule type" value="Genomic_DNA"/>
</dbReference>
<dbReference type="InterPro" id="IPR032675">
    <property type="entry name" value="LRR_dom_sf"/>
</dbReference>
<accession>A0A8H6XLW8</accession>
<organism evidence="1 2">
    <name type="scientific">Mycena venus</name>
    <dbReference type="NCBI Taxonomy" id="2733690"/>
    <lineage>
        <taxon>Eukaryota</taxon>
        <taxon>Fungi</taxon>
        <taxon>Dikarya</taxon>
        <taxon>Basidiomycota</taxon>
        <taxon>Agaricomycotina</taxon>
        <taxon>Agaricomycetes</taxon>
        <taxon>Agaricomycetidae</taxon>
        <taxon>Agaricales</taxon>
        <taxon>Marasmiineae</taxon>
        <taxon>Mycenaceae</taxon>
        <taxon>Mycena</taxon>
    </lineage>
</organism>
<dbReference type="AlphaFoldDB" id="A0A8H6XLW8"/>
<evidence type="ECO:0000313" key="2">
    <source>
        <dbReference type="Proteomes" id="UP000620124"/>
    </source>
</evidence>